<dbReference type="KEGG" id="ssao:94296970"/>
<evidence type="ECO:0000313" key="3">
    <source>
        <dbReference type="Proteomes" id="UP000018208"/>
    </source>
</evidence>
<organism evidence="1 3">
    <name type="scientific">Spironucleus salmonicida</name>
    <dbReference type="NCBI Taxonomy" id="348837"/>
    <lineage>
        <taxon>Eukaryota</taxon>
        <taxon>Metamonada</taxon>
        <taxon>Diplomonadida</taxon>
        <taxon>Hexamitidae</taxon>
        <taxon>Hexamitinae</taxon>
        <taxon>Spironucleus</taxon>
    </lineage>
</organism>
<gene>
    <name evidence="1" type="ORF">SS50377_22947</name>
    <name evidence="2" type="ORF">SS50377_22956</name>
</gene>
<evidence type="ECO:0000313" key="2">
    <source>
        <dbReference type="EMBL" id="KAH0575327.1"/>
    </source>
</evidence>
<comment type="caution">
    <text evidence="1">The sequence shown here is derived from an EMBL/GenBank/DDBJ whole genome shotgun (WGS) entry which is preliminary data.</text>
</comment>
<dbReference type="RefSeq" id="XP_067766091.1">
    <property type="nucleotide sequence ID" value="XM_067906823.1"/>
</dbReference>
<proteinExistence type="predicted"/>
<dbReference type="EMBL" id="AUWU02000003">
    <property type="protein sequence ID" value="KAH0575318.1"/>
    <property type="molecule type" value="Genomic_DNA"/>
</dbReference>
<evidence type="ECO:0000313" key="1">
    <source>
        <dbReference type="EMBL" id="KAH0575318.1"/>
    </source>
</evidence>
<dbReference type="GeneID" id="94296970"/>
<reference evidence="1" key="1">
    <citation type="journal article" date="2014" name="PLoS Genet.">
        <title>The Genome of Spironucleus salmonicida Highlights a Fish Pathogen Adapted to Fluctuating Environments.</title>
        <authorList>
            <person name="Xu F."/>
            <person name="Jerlstrom-Hultqvist J."/>
            <person name="Einarsson E."/>
            <person name="Astvaldsson A."/>
            <person name="Svard S.G."/>
            <person name="Andersson J.O."/>
        </authorList>
    </citation>
    <scope>NUCLEOTIDE SEQUENCE</scope>
    <source>
        <strain evidence="1">ATCC 50377</strain>
    </source>
</reference>
<protein>
    <submittedName>
        <fullName evidence="1">Uncharacterized protein</fullName>
    </submittedName>
</protein>
<sequence>MLRLRKGYELQRQNHRPQEPVFNHWQIYTTERIDLSEPAYVSKSQIQGNYRPAAEQYYRFSDYDPQLLVRRDRGQLKSGYSQRRVPRGYRLTEDFQ</sequence>
<reference evidence="1" key="2">
    <citation type="submission" date="2020-12" db="EMBL/GenBank/DDBJ databases">
        <title>New Spironucleus salmonicida genome in near-complete chromosomes.</title>
        <authorList>
            <person name="Xu F."/>
            <person name="Kurt Z."/>
            <person name="Jimenez-Gonzalez A."/>
            <person name="Astvaldsson A."/>
            <person name="Andersson J.O."/>
            <person name="Svard S.G."/>
        </authorList>
    </citation>
    <scope>NUCLEOTIDE SEQUENCE</scope>
    <source>
        <strain evidence="1">ATCC 50377</strain>
    </source>
</reference>
<accession>A0A9P8LW08</accession>
<name>A0A9P8LW08_9EUKA</name>
<dbReference type="EMBL" id="AUWU02000003">
    <property type="protein sequence ID" value="KAH0575327.1"/>
    <property type="molecule type" value="Genomic_DNA"/>
</dbReference>
<dbReference type="Proteomes" id="UP000018208">
    <property type="component" value="Unassembled WGS sequence"/>
</dbReference>
<keyword evidence="3" id="KW-1185">Reference proteome</keyword>
<dbReference type="AlphaFoldDB" id="A0A9P8LW08"/>